<protein>
    <submittedName>
        <fullName evidence="1">Helix-hairpin-helix domain-containing protein</fullName>
    </submittedName>
</protein>
<reference evidence="1 2" key="1">
    <citation type="submission" date="2020-04" db="EMBL/GenBank/DDBJ databases">
        <title>Ralstonia insidiosa genome sequencing and assembly.</title>
        <authorList>
            <person name="Martins R.C.R."/>
            <person name="Perdigao-Neto L.V."/>
            <person name="Levin A.S.S."/>
            <person name="Costa S.F."/>
        </authorList>
    </citation>
    <scope>NUCLEOTIDE SEQUENCE [LARGE SCALE GENOMIC DNA]</scope>
    <source>
        <strain evidence="1 2">5047</strain>
    </source>
</reference>
<sequence>MSFPTDQRTAMLALKGVGPTVIARLEQMGFSQLEQMGFSQLEQLRDASVDEIVRGGAALTGSTCWRNSPQARNAIGAVVALAKTW</sequence>
<organism evidence="1 2">
    <name type="scientific">Ralstonia insidiosa</name>
    <dbReference type="NCBI Taxonomy" id="190721"/>
    <lineage>
        <taxon>Bacteria</taxon>
        <taxon>Pseudomonadati</taxon>
        <taxon>Pseudomonadota</taxon>
        <taxon>Betaproteobacteria</taxon>
        <taxon>Burkholderiales</taxon>
        <taxon>Burkholderiaceae</taxon>
        <taxon>Ralstonia</taxon>
    </lineage>
</organism>
<dbReference type="AlphaFoldDB" id="A0A848P2T8"/>
<dbReference type="Proteomes" id="UP000575469">
    <property type="component" value="Unassembled WGS sequence"/>
</dbReference>
<evidence type="ECO:0000313" key="2">
    <source>
        <dbReference type="Proteomes" id="UP000575469"/>
    </source>
</evidence>
<dbReference type="EMBL" id="JABBZM010000011">
    <property type="protein sequence ID" value="NMV38966.1"/>
    <property type="molecule type" value="Genomic_DNA"/>
</dbReference>
<comment type="caution">
    <text evidence="1">The sequence shown here is derived from an EMBL/GenBank/DDBJ whole genome shotgun (WGS) entry which is preliminary data.</text>
</comment>
<evidence type="ECO:0000313" key="1">
    <source>
        <dbReference type="EMBL" id="NMV38966.1"/>
    </source>
</evidence>
<gene>
    <name evidence="1" type="ORF">HGR00_13700</name>
</gene>
<name>A0A848P2T8_9RALS</name>
<proteinExistence type="predicted"/>
<accession>A0A848P2T8</accession>